<dbReference type="SUPFAM" id="SSF47090">
    <property type="entry name" value="PGBD-like"/>
    <property type="match status" value="1"/>
</dbReference>
<accession>A0A2N7RZE7</accession>
<dbReference type="Proteomes" id="UP000235739">
    <property type="component" value="Unassembled WGS sequence"/>
</dbReference>
<organism evidence="1 2">
    <name type="scientific">Glutamicibacter arilaitensis</name>
    <dbReference type="NCBI Taxonomy" id="256701"/>
    <lineage>
        <taxon>Bacteria</taxon>
        <taxon>Bacillati</taxon>
        <taxon>Actinomycetota</taxon>
        <taxon>Actinomycetes</taxon>
        <taxon>Micrococcales</taxon>
        <taxon>Micrococcaceae</taxon>
        <taxon>Glutamicibacter</taxon>
    </lineage>
</organism>
<dbReference type="RefSeq" id="WP_102598497.1">
    <property type="nucleotide sequence ID" value="NZ_JBQQGH010000044.1"/>
</dbReference>
<proteinExistence type="predicted"/>
<evidence type="ECO:0000313" key="2">
    <source>
        <dbReference type="Proteomes" id="UP000235739"/>
    </source>
</evidence>
<name>A0A2N7RZE7_9MICC</name>
<gene>
    <name evidence="1" type="ORF">CIK84_11185</name>
</gene>
<dbReference type="EMBL" id="PNQX01000002">
    <property type="protein sequence ID" value="PMQ19266.1"/>
    <property type="molecule type" value="Genomic_DNA"/>
</dbReference>
<sequence length="134" mass="15414">MADYPGKKDPNIDGSFSWQNKVNLQRYLQNVGYYSNARECDGDWGYWTTLAIQQFLRTKYRWGYPKTRMYAGALDGKFRNMTKKAMGDAAGYLIGITGKPSYMSRLCGAGSCTVAWPNKNVVKQWQQWLNYNHA</sequence>
<dbReference type="AlphaFoldDB" id="A0A2N7RZE7"/>
<dbReference type="InterPro" id="IPR036365">
    <property type="entry name" value="PGBD-like_sf"/>
</dbReference>
<evidence type="ECO:0008006" key="3">
    <source>
        <dbReference type="Google" id="ProtNLM"/>
    </source>
</evidence>
<protein>
    <recommendedName>
        <fullName evidence="3">Peptidoglycan binding-like domain-containing protein</fullName>
    </recommendedName>
</protein>
<reference evidence="1 2" key="1">
    <citation type="journal article" date="2017" name="Elife">
        <title>Extensive horizontal gene transfer in cheese-associated bacteria.</title>
        <authorList>
            <person name="Bonham K.S."/>
            <person name="Wolfe B.E."/>
            <person name="Dutton R.J."/>
        </authorList>
    </citation>
    <scope>NUCLEOTIDE SEQUENCE [LARGE SCALE GENOMIC DNA]</scope>
    <source>
        <strain evidence="1 2">JB182</strain>
    </source>
</reference>
<comment type="caution">
    <text evidence="1">The sequence shown here is derived from an EMBL/GenBank/DDBJ whole genome shotgun (WGS) entry which is preliminary data.</text>
</comment>
<evidence type="ECO:0000313" key="1">
    <source>
        <dbReference type="EMBL" id="PMQ19266.1"/>
    </source>
</evidence>